<dbReference type="SUPFAM" id="SSF81321">
    <property type="entry name" value="Family A G protein-coupled receptor-like"/>
    <property type="match status" value="1"/>
</dbReference>
<sequence length="321" mass="36490">MKWGFILGLCITLFGAHVFAAVALVKTGQLAKNQFFRLAFLLIISDASLMIEYAWYTILMNTNDFYTDGPHQDQCLVLVHLIPASILSSLLMTFSMCLQRINATVIVTKRILTILTSTIAISLGFLFSHVYFSCRCVWEFIRKVQRVQFPCAPNYNTQKRFLLFADAPNALFVTLIACSYIVLILRILRKRKHVNGIQGLSELQIQQEKKAALRMRYNMITLSCIIIVTAVSILPRTLYGLYINFTGTINDEIVRATNNLLLLNPLVDPFIYIFRIEEVRCQLICRFRSNRTTPSTSTMQPANATTSTSRTIVYGMANVNK</sequence>
<dbReference type="OrthoDB" id="6088487at2759"/>
<keyword evidence="2 5" id="KW-0812">Transmembrane</keyword>
<feature type="transmembrane region" description="Helical" evidence="5">
    <location>
        <begin position="76"/>
        <end position="98"/>
    </location>
</feature>
<evidence type="ECO:0000313" key="8">
    <source>
        <dbReference type="Proteomes" id="UP000507470"/>
    </source>
</evidence>
<dbReference type="Gene3D" id="1.20.1070.10">
    <property type="entry name" value="Rhodopsin 7-helix transmembrane proteins"/>
    <property type="match status" value="1"/>
</dbReference>
<dbReference type="Proteomes" id="UP000507470">
    <property type="component" value="Unassembled WGS sequence"/>
</dbReference>
<keyword evidence="8" id="KW-1185">Reference proteome</keyword>
<protein>
    <recommendedName>
        <fullName evidence="6">G-protein coupled receptors family 1 profile domain-containing protein</fullName>
    </recommendedName>
</protein>
<name>A0A6J8BDW0_MYTCO</name>
<dbReference type="GO" id="GO:0016020">
    <property type="term" value="C:membrane"/>
    <property type="evidence" value="ECO:0007669"/>
    <property type="project" value="UniProtKB-SubCell"/>
</dbReference>
<accession>A0A6J8BDW0</accession>
<dbReference type="AlphaFoldDB" id="A0A6J8BDW0"/>
<proteinExistence type="predicted"/>
<feature type="transmembrane region" description="Helical" evidence="5">
    <location>
        <begin position="219"/>
        <end position="242"/>
    </location>
</feature>
<feature type="transmembrane region" description="Helical" evidence="5">
    <location>
        <begin position="6"/>
        <end position="25"/>
    </location>
</feature>
<dbReference type="PROSITE" id="PS50262">
    <property type="entry name" value="G_PROTEIN_RECEP_F1_2"/>
    <property type="match status" value="1"/>
</dbReference>
<evidence type="ECO:0000256" key="5">
    <source>
        <dbReference type="SAM" id="Phobius"/>
    </source>
</evidence>
<reference evidence="7 8" key="1">
    <citation type="submission" date="2020-06" db="EMBL/GenBank/DDBJ databases">
        <authorList>
            <person name="Li R."/>
            <person name="Bekaert M."/>
        </authorList>
    </citation>
    <scope>NUCLEOTIDE SEQUENCE [LARGE SCALE GENOMIC DNA]</scope>
    <source>
        <strain evidence="8">wild</strain>
    </source>
</reference>
<evidence type="ECO:0000256" key="4">
    <source>
        <dbReference type="ARBA" id="ARBA00023136"/>
    </source>
</evidence>
<feature type="transmembrane region" description="Helical" evidence="5">
    <location>
        <begin position="37"/>
        <end position="56"/>
    </location>
</feature>
<organism evidence="7 8">
    <name type="scientific">Mytilus coruscus</name>
    <name type="common">Sea mussel</name>
    <dbReference type="NCBI Taxonomy" id="42192"/>
    <lineage>
        <taxon>Eukaryota</taxon>
        <taxon>Metazoa</taxon>
        <taxon>Spiralia</taxon>
        <taxon>Lophotrochozoa</taxon>
        <taxon>Mollusca</taxon>
        <taxon>Bivalvia</taxon>
        <taxon>Autobranchia</taxon>
        <taxon>Pteriomorphia</taxon>
        <taxon>Mytilida</taxon>
        <taxon>Mytiloidea</taxon>
        <taxon>Mytilidae</taxon>
        <taxon>Mytilinae</taxon>
        <taxon>Mytilus</taxon>
    </lineage>
</organism>
<keyword evidence="4 5" id="KW-0472">Membrane</keyword>
<evidence type="ECO:0000256" key="3">
    <source>
        <dbReference type="ARBA" id="ARBA00022989"/>
    </source>
</evidence>
<comment type="subcellular location">
    <subcellularLocation>
        <location evidence="1">Membrane</location>
    </subcellularLocation>
</comment>
<gene>
    <name evidence="7" type="ORF">MCOR_17670</name>
</gene>
<feature type="transmembrane region" description="Helical" evidence="5">
    <location>
        <begin position="110"/>
        <end position="132"/>
    </location>
</feature>
<feature type="domain" description="G-protein coupled receptors family 1 profile" evidence="6">
    <location>
        <begin position="16"/>
        <end position="272"/>
    </location>
</feature>
<evidence type="ECO:0000256" key="1">
    <source>
        <dbReference type="ARBA" id="ARBA00004370"/>
    </source>
</evidence>
<keyword evidence="3 5" id="KW-1133">Transmembrane helix</keyword>
<dbReference type="EMBL" id="CACVKT020003120">
    <property type="protein sequence ID" value="CAC5381803.1"/>
    <property type="molecule type" value="Genomic_DNA"/>
</dbReference>
<evidence type="ECO:0000259" key="6">
    <source>
        <dbReference type="PROSITE" id="PS50262"/>
    </source>
</evidence>
<evidence type="ECO:0000256" key="2">
    <source>
        <dbReference type="ARBA" id="ARBA00022692"/>
    </source>
</evidence>
<feature type="transmembrane region" description="Helical" evidence="5">
    <location>
        <begin position="170"/>
        <end position="188"/>
    </location>
</feature>
<evidence type="ECO:0000313" key="7">
    <source>
        <dbReference type="EMBL" id="CAC5381803.1"/>
    </source>
</evidence>
<dbReference type="InterPro" id="IPR017452">
    <property type="entry name" value="GPCR_Rhodpsn_7TM"/>
</dbReference>